<dbReference type="EMBL" id="FTOE01000007">
    <property type="protein sequence ID" value="SIS91087.1"/>
    <property type="molecule type" value="Genomic_DNA"/>
</dbReference>
<name>A0A1N7MY95_9GAMM</name>
<accession>A0A1N7MY95</accession>
<organism evidence="2 3">
    <name type="scientific">Neptunomonas antarctica</name>
    <dbReference type="NCBI Taxonomy" id="619304"/>
    <lineage>
        <taxon>Bacteria</taxon>
        <taxon>Pseudomonadati</taxon>
        <taxon>Pseudomonadota</taxon>
        <taxon>Gammaproteobacteria</taxon>
        <taxon>Oceanospirillales</taxon>
        <taxon>Oceanospirillaceae</taxon>
        <taxon>Neptunomonas</taxon>
    </lineage>
</organism>
<dbReference type="OrthoDB" id="6121294at2"/>
<proteinExistence type="predicted"/>
<dbReference type="Proteomes" id="UP000185999">
    <property type="component" value="Unassembled WGS sequence"/>
</dbReference>
<dbReference type="STRING" id="619304.SAMN05421760_107114"/>
<evidence type="ECO:0000313" key="2">
    <source>
        <dbReference type="EMBL" id="SIS91087.1"/>
    </source>
</evidence>
<gene>
    <name evidence="2" type="ORF">SAMN05421760_107114</name>
</gene>
<evidence type="ECO:0000313" key="3">
    <source>
        <dbReference type="Proteomes" id="UP000185999"/>
    </source>
</evidence>
<feature type="transmembrane region" description="Helical" evidence="1">
    <location>
        <begin position="12"/>
        <end position="30"/>
    </location>
</feature>
<evidence type="ECO:0000256" key="1">
    <source>
        <dbReference type="SAM" id="Phobius"/>
    </source>
</evidence>
<keyword evidence="3" id="KW-1185">Reference proteome</keyword>
<reference evidence="3" key="1">
    <citation type="submission" date="2017-01" db="EMBL/GenBank/DDBJ databases">
        <authorList>
            <person name="Varghese N."/>
            <person name="Submissions S."/>
        </authorList>
    </citation>
    <scope>NUCLEOTIDE SEQUENCE [LARGE SCALE GENOMIC DNA]</scope>
    <source>
        <strain evidence="3">DSM 22306</strain>
    </source>
</reference>
<dbReference type="RefSeq" id="WP_054340791.1">
    <property type="nucleotide sequence ID" value="NZ_FTOE01000007.1"/>
</dbReference>
<keyword evidence="1" id="KW-1133">Transmembrane helix</keyword>
<protein>
    <submittedName>
        <fullName evidence="2">Uncharacterized protein</fullName>
    </submittedName>
</protein>
<dbReference type="AlphaFoldDB" id="A0A1N7MY95"/>
<keyword evidence="1" id="KW-0472">Membrane</keyword>
<keyword evidence="1" id="KW-0812">Transmembrane</keyword>
<sequence>MLTGLKSWIIRVSGIAVSMGVIFISLTAAAESARVFPIQSFSVGSSADVWVVRTDSTIEYCRSEQRDDEENVIACYPQSQLEGQRFSSVEAVISSDPAVASAYAMTSSGQLVYCRVSGNSKQSKNVEVRCHL</sequence>